<dbReference type="STRING" id="576117.SAMN04488138_105248"/>
<dbReference type="EMBL" id="FORY01000005">
    <property type="protein sequence ID" value="SFJ49084.1"/>
    <property type="molecule type" value="Genomic_DNA"/>
</dbReference>
<dbReference type="Proteomes" id="UP000183299">
    <property type="component" value="Unassembled WGS sequence"/>
</dbReference>
<evidence type="ECO:0000313" key="1">
    <source>
        <dbReference type="EMBL" id="SFJ49084.1"/>
    </source>
</evidence>
<organism evidence="1 2">
    <name type="scientific">Celeribacter halophilus</name>
    <dbReference type="NCBI Taxonomy" id="576117"/>
    <lineage>
        <taxon>Bacteria</taxon>
        <taxon>Pseudomonadati</taxon>
        <taxon>Pseudomonadota</taxon>
        <taxon>Alphaproteobacteria</taxon>
        <taxon>Rhodobacterales</taxon>
        <taxon>Roseobacteraceae</taxon>
        <taxon>Celeribacter</taxon>
    </lineage>
</organism>
<name>A0A1I3RR98_9RHOB</name>
<sequence>MTLTAHCGHQLDGRALRRSFTGPDIHPSRRNFVYQSVSSADIMEMLHGLWQHPVMIEFRLVADDHPELALSPLLRGALLTLQYTQEHGSIGLTKTKAFKRTFVHWAVEHFDWPGKGAEEMFRYNKVINEFEFPPLEILHFLLISLRLGRHFKGEFRLTKRGADLAQAPGRLFAELIPYFLLQIDHTSYARFDSRPFGNWDVWVNVINVEADHGTTEAALFKTFYGEPQDWHTSGWREMAAFSSCVLRPLEWAGFLIESREDGPGNHVCHVFKSPLWCSVLKLDTNDMLRPISVQ</sequence>
<dbReference type="AlphaFoldDB" id="A0A1I3RR98"/>
<accession>A0A1I3RR98</accession>
<protein>
    <submittedName>
        <fullName evidence="1">Uncharacterized protein</fullName>
    </submittedName>
</protein>
<gene>
    <name evidence="1" type="ORF">SAMN04488138_105248</name>
</gene>
<evidence type="ECO:0000313" key="2">
    <source>
        <dbReference type="Proteomes" id="UP000183299"/>
    </source>
</evidence>
<keyword evidence="2" id="KW-1185">Reference proteome</keyword>
<proteinExistence type="predicted"/>
<reference evidence="1 2" key="1">
    <citation type="submission" date="2016-10" db="EMBL/GenBank/DDBJ databases">
        <authorList>
            <person name="de Groot N.N."/>
        </authorList>
    </citation>
    <scope>NUCLEOTIDE SEQUENCE [LARGE SCALE GENOMIC DNA]</scope>
    <source>
        <strain evidence="1 2">CGMCC 1.8891</strain>
    </source>
</reference>